<feature type="transmembrane region" description="Helical" evidence="10">
    <location>
        <begin position="227"/>
        <end position="254"/>
    </location>
</feature>
<keyword evidence="5" id="KW-0378">Hydrolase</keyword>
<reference evidence="12 13" key="1">
    <citation type="submission" date="2017-07" db="EMBL/GenBank/DDBJ databases">
        <title>Isolation and whole genome analysis of endospore-forming bacteria from heroin.</title>
        <authorList>
            <person name="Kalinowski J."/>
            <person name="Ahrens B."/>
            <person name="Al-Dilaimi A."/>
            <person name="Winkler A."/>
            <person name="Wibberg D."/>
            <person name="Schleenbecker U."/>
            <person name="Ruckert C."/>
            <person name="Wolfel R."/>
            <person name="Grass G."/>
        </authorList>
    </citation>
    <scope>NUCLEOTIDE SEQUENCE [LARGE SCALE GENOMIC DNA]</scope>
    <source>
        <strain evidence="12 13">7539</strain>
    </source>
</reference>
<evidence type="ECO:0000256" key="7">
    <source>
        <dbReference type="ARBA" id="ARBA00022989"/>
    </source>
</evidence>
<gene>
    <name evidence="12" type="ORF">CHH72_01245</name>
</gene>
<dbReference type="Gene3D" id="1.20.1540.10">
    <property type="entry name" value="Rhomboid-like"/>
    <property type="match status" value="1"/>
</dbReference>
<dbReference type="Pfam" id="PF07719">
    <property type="entry name" value="TPR_2"/>
    <property type="match status" value="1"/>
</dbReference>
<protein>
    <recommendedName>
        <fullName evidence="11">Peptidase S54 rhomboid domain-containing protein</fullName>
    </recommendedName>
</protein>
<comment type="caution">
    <text evidence="12">The sequence shown here is derived from an EMBL/GenBank/DDBJ whole genome shotgun (WGS) entry which is preliminary data.</text>
</comment>
<dbReference type="InterPro" id="IPR022764">
    <property type="entry name" value="Peptidase_S54_rhomboid_dom"/>
</dbReference>
<feature type="transmembrane region" description="Helical" evidence="10">
    <location>
        <begin position="290"/>
        <end position="308"/>
    </location>
</feature>
<accession>A0A268P5K4</accession>
<evidence type="ECO:0000256" key="8">
    <source>
        <dbReference type="ARBA" id="ARBA00023136"/>
    </source>
</evidence>
<dbReference type="Pfam" id="PF01694">
    <property type="entry name" value="Rhomboid"/>
    <property type="match status" value="1"/>
</dbReference>
<evidence type="ECO:0000313" key="12">
    <source>
        <dbReference type="EMBL" id="PAE90540.1"/>
    </source>
</evidence>
<feature type="transmembrane region" description="Helical" evidence="10">
    <location>
        <begin position="266"/>
        <end position="284"/>
    </location>
</feature>
<keyword evidence="4" id="KW-0677">Repeat</keyword>
<dbReference type="SUPFAM" id="SSF144091">
    <property type="entry name" value="Rhomboid-like"/>
    <property type="match status" value="1"/>
</dbReference>
<dbReference type="InterPro" id="IPR050925">
    <property type="entry name" value="Rhomboid_protease_S54"/>
</dbReference>
<keyword evidence="8 10" id="KW-0472">Membrane</keyword>
<evidence type="ECO:0000256" key="3">
    <source>
        <dbReference type="ARBA" id="ARBA00022692"/>
    </source>
</evidence>
<evidence type="ECO:0000259" key="11">
    <source>
        <dbReference type="Pfam" id="PF01694"/>
    </source>
</evidence>
<dbReference type="GO" id="GO:0016020">
    <property type="term" value="C:membrane"/>
    <property type="evidence" value="ECO:0007669"/>
    <property type="project" value="UniProtKB-SubCell"/>
</dbReference>
<dbReference type="SMART" id="SM00028">
    <property type="entry name" value="TPR"/>
    <property type="match status" value="2"/>
</dbReference>
<dbReference type="InterPro" id="IPR035952">
    <property type="entry name" value="Rhomboid-like_sf"/>
</dbReference>
<dbReference type="EMBL" id="NPCC01000004">
    <property type="protein sequence ID" value="PAE90540.1"/>
    <property type="molecule type" value="Genomic_DNA"/>
</dbReference>
<dbReference type="Gene3D" id="1.25.40.10">
    <property type="entry name" value="Tetratricopeptide repeat domain"/>
    <property type="match status" value="1"/>
</dbReference>
<feature type="transmembrane region" description="Helical" evidence="10">
    <location>
        <begin position="184"/>
        <end position="201"/>
    </location>
</feature>
<dbReference type="InterPro" id="IPR011990">
    <property type="entry name" value="TPR-like_helical_dom_sf"/>
</dbReference>
<sequence>MDTVVHRYFFWKIVEHYALKKQFRVLALYNTQVWLEDDTVKPRRVIRIVLSEVDWANRLIRDIGHAKQQFNTIYKQLGVWEIQGENVYVMSLPPVDSWEETMEPFTIGNRKGKIRNIALHTDTDTYNEITEQTLGNDGLPPFEAMDSHEAMEQEILRIHENVKRTSVGRQTKERQTLFFGKPRVIYALLISILIMFSVLEANGGSTNIETLIDFGAKYNPLIVEGEWWRLFSAMFLHIGFFHLFMNGMALYFLGSAVEQLFGSIRFLVIYFMAGLFGSAVSFAFTDSLSAGASGALFGCFGALLYFGIKQPSLFFRTLGRSVIVLLIINFFLGFIVPGIDIGAHGGGLVGGFLAAAAVRMPKETRKTNVLWSLSALAGYIVLAASLLFFGYQSAAGTVNPDMAALEANRLFQQGNWEEARPLVAEGLEQDSEHVELLFLQAYLDMQDGKDKAAQEKLEFVTSENRHFHQAWFNLALIYWQQGEIEQAQHAVEEAIKQGEQDEHPDVEIDRYREVQEEIEQQQH</sequence>
<feature type="transmembrane region" description="Helical" evidence="10">
    <location>
        <begin position="370"/>
        <end position="391"/>
    </location>
</feature>
<dbReference type="InterPro" id="IPR013105">
    <property type="entry name" value="TPR_2"/>
</dbReference>
<feature type="domain" description="Peptidase S54 rhomboid" evidence="11">
    <location>
        <begin position="225"/>
        <end position="358"/>
    </location>
</feature>
<dbReference type="PANTHER" id="PTHR43731:SF14">
    <property type="entry name" value="PRESENILIN-ASSOCIATED RHOMBOID-LIKE PROTEIN, MITOCHONDRIAL"/>
    <property type="match status" value="1"/>
</dbReference>
<dbReference type="GO" id="GO:0004252">
    <property type="term" value="F:serine-type endopeptidase activity"/>
    <property type="evidence" value="ECO:0007669"/>
    <property type="project" value="InterPro"/>
</dbReference>
<dbReference type="Pfam" id="PF13432">
    <property type="entry name" value="TPR_16"/>
    <property type="match status" value="1"/>
</dbReference>
<evidence type="ECO:0000256" key="10">
    <source>
        <dbReference type="SAM" id="Phobius"/>
    </source>
</evidence>
<dbReference type="PROSITE" id="PS50005">
    <property type="entry name" value="TPR"/>
    <property type="match status" value="1"/>
</dbReference>
<dbReference type="PANTHER" id="PTHR43731">
    <property type="entry name" value="RHOMBOID PROTEASE"/>
    <property type="match status" value="1"/>
</dbReference>
<keyword evidence="7 10" id="KW-1133">Transmembrane helix</keyword>
<organism evidence="12 13">
    <name type="scientific">Shouchella clausii</name>
    <name type="common">Alkalihalobacillus clausii</name>
    <dbReference type="NCBI Taxonomy" id="79880"/>
    <lineage>
        <taxon>Bacteria</taxon>
        <taxon>Bacillati</taxon>
        <taxon>Bacillota</taxon>
        <taxon>Bacilli</taxon>
        <taxon>Bacillales</taxon>
        <taxon>Bacillaceae</taxon>
        <taxon>Shouchella</taxon>
    </lineage>
</organism>
<dbReference type="SUPFAM" id="SSF48452">
    <property type="entry name" value="TPR-like"/>
    <property type="match status" value="1"/>
</dbReference>
<evidence type="ECO:0000256" key="1">
    <source>
        <dbReference type="ARBA" id="ARBA00004141"/>
    </source>
</evidence>
<proteinExistence type="inferred from homology"/>
<evidence type="ECO:0000256" key="2">
    <source>
        <dbReference type="ARBA" id="ARBA00009045"/>
    </source>
</evidence>
<feature type="repeat" description="TPR" evidence="9">
    <location>
        <begin position="468"/>
        <end position="501"/>
    </location>
</feature>
<evidence type="ECO:0000256" key="9">
    <source>
        <dbReference type="PROSITE-ProRule" id="PRU00339"/>
    </source>
</evidence>
<evidence type="ECO:0000256" key="6">
    <source>
        <dbReference type="ARBA" id="ARBA00022803"/>
    </source>
</evidence>
<evidence type="ECO:0000256" key="5">
    <source>
        <dbReference type="ARBA" id="ARBA00022801"/>
    </source>
</evidence>
<keyword evidence="6 9" id="KW-0802">TPR repeat</keyword>
<dbReference type="Proteomes" id="UP000216207">
    <property type="component" value="Unassembled WGS sequence"/>
</dbReference>
<name>A0A268P5K4_SHOCL</name>
<evidence type="ECO:0000313" key="13">
    <source>
        <dbReference type="Proteomes" id="UP000216207"/>
    </source>
</evidence>
<feature type="transmembrane region" description="Helical" evidence="10">
    <location>
        <begin position="317"/>
        <end position="335"/>
    </location>
</feature>
<dbReference type="AlphaFoldDB" id="A0A268P5K4"/>
<keyword evidence="3 10" id="KW-0812">Transmembrane</keyword>
<comment type="subcellular location">
    <subcellularLocation>
        <location evidence="1">Membrane</location>
        <topology evidence="1">Multi-pass membrane protein</topology>
    </subcellularLocation>
</comment>
<dbReference type="RefSeq" id="WP_095326044.1">
    <property type="nucleotide sequence ID" value="NZ_NPCC01000004.1"/>
</dbReference>
<evidence type="ECO:0000256" key="4">
    <source>
        <dbReference type="ARBA" id="ARBA00022737"/>
    </source>
</evidence>
<comment type="similarity">
    <text evidence="2">Belongs to the peptidase S54 family.</text>
</comment>
<dbReference type="InterPro" id="IPR019734">
    <property type="entry name" value="TPR_rpt"/>
</dbReference>